<dbReference type="RefSeq" id="WP_420245368.1">
    <property type="nucleotide sequence ID" value="NZ_BOPV01000001.1"/>
</dbReference>
<dbReference type="EMBL" id="BOPV01000001">
    <property type="protein sequence ID" value="GIL41744.1"/>
    <property type="molecule type" value="Genomic_DNA"/>
</dbReference>
<feature type="region of interest" description="Disordered" evidence="1">
    <location>
        <begin position="348"/>
        <end position="371"/>
    </location>
</feature>
<dbReference type="InterPro" id="IPR001296">
    <property type="entry name" value="Glyco_trans_1"/>
</dbReference>
<keyword evidence="5" id="KW-1185">Reference proteome</keyword>
<feature type="compositionally biased region" description="Basic and acidic residues" evidence="1">
    <location>
        <begin position="348"/>
        <end position="363"/>
    </location>
</feature>
<name>A0A8S8XGT2_9PROT</name>
<gene>
    <name evidence="4" type="ORF">TMPK1_39810</name>
</gene>
<dbReference type="Pfam" id="PF00534">
    <property type="entry name" value="Glycos_transf_1"/>
    <property type="match status" value="1"/>
</dbReference>
<evidence type="ECO:0000259" key="2">
    <source>
        <dbReference type="Pfam" id="PF00534"/>
    </source>
</evidence>
<evidence type="ECO:0000313" key="5">
    <source>
        <dbReference type="Proteomes" id="UP000681075"/>
    </source>
</evidence>
<sequence>MRIAQIAPLMEAVPPKFYGGTERIVSYLTEELVAQGHEVTLFASGDSITCAELIPMAPRALRLDKVIRDPLAPQLLMLEKVAQQAHRFDVVHCHLDYLPFSLYRRLGLPFLTTLHGRLDLDELKPLFDEFTDVPVVSISDSQRKPMQQAGWMATVHHGLPANLLTPPRAPSCDYLAFLGRISPEKGPDAAIRIAREAGMKLKIAAKVDRADRVWFEDVVKPMLAEPHVEWIGEIGESEKAAFLGNAAALLFPICWPEPFGLVQIEAMACGCPTIAFNRGSVSEVVRDGVSGFVVEDEIGAVAALAKLPSLDRGAVRRDFDARFTAARMATAYLDLYAQIAAEHGTRGRTASDVESVTRTRTDRPLAVVRSS</sequence>
<dbReference type="InterPro" id="IPR028098">
    <property type="entry name" value="Glyco_trans_4-like_N"/>
</dbReference>
<evidence type="ECO:0000259" key="3">
    <source>
        <dbReference type="Pfam" id="PF13439"/>
    </source>
</evidence>
<comment type="caution">
    <text evidence="4">The sequence shown here is derived from an EMBL/GenBank/DDBJ whole genome shotgun (WGS) entry which is preliminary data.</text>
</comment>
<dbReference type="Gene3D" id="3.40.50.2000">
    <property type="entry name" value="Glycogen Phosphorylase B"/>
    <property type="match status" value="2"/>
</dbReference>
<evidence type="ECO:0000313" key="4">
    <source>
        <dbReference type="EMBL" id="GIL41744.1"/>
    </source>
</evidence>
<dbReference type="AlphaFoldDB" id="A0A8S8XGT2"/>
<accession>A0A8S8XGT2</accession>
<reference evidence="4" key="1">
    <citation type="submission" date="2021-02" db="EMBL/GenBank/DDBJ databases">
        <title>Genome sequence of Rhodospirillales sp. strain TMPK1 isolated from soil.</title>
        <authorList>
            <person name="Nakai R."/>
            <person name="Kusada H."/>
            <person name="Tamaki H."/>
        </authorList>
    </citation>
    <scope>NUCLEOTIDE SEQUENCE</scope>
    <source>
        <strain evidence="4">TMPK1</strain>
    </source>
</reference>
<dbReference type="Proteomes" id="UP000681075">
    <property type="component" value="Unassembled WGS sequence"/>
</dbReference>
<dbReference type="PANTHER" id="PTHR12526">
    <property type="entry name" value="GLYCOSYLTRANSFERASE"/>
    <property type="match status" value="1"/>
</dbReference>
<organism evidence="4 5">
    <name type="scientific">Roseiterribacter gracilis</name>
    <dbReference type="NCBI Taxonomy" id="2812848"/>
    <lineage>
        <taxon>Bacteria</taxon>
        <taxon>Pseudomonadati</taxon>
        <taxon>Pseudomonadota</taxon>
        <taxon>Alphaproteobacteria</taxon>
        <taxon>Rhodospirillales</taxon>
        <taxon>Roseiterribacteraceae</taxon>
        <taxon>Roseiterribacter</taxon>
    </lineage>
</organism>
<dbReference type="GO" id="GO:0016757">
    <property type="term" value="F:glycosyltransferase activity"/>
    <property type="evidence" value="ECO:0007669"/>
    <property type="project" value="InterPro"/>
</dbReference>
<feature type="domain" description="Glycosyl transferase family 1" evidence="2">
    <location>
        <begin position="174"/>
        <end position="304"/>
    </location>
</feature>
<evidence type="ECO:0000256" key="1">
    <source>
        <dbReference type="SAM" id="MobiDB-lite"/>
    </source>
</evidence>
<protein>
    <submittedName>
        <fullName evidence="4">Glycosyl transferase</fullName>
    </submittedName>
</protein>
<proteinExistence type="predicted"/>
<dbReference type="PANTHER" id="PTHR12526:SF595">
    <property type="entry name" value="BLL5217 PROTEIN"/>
    <property type="match status" value="1"/>
</dbReference>
<keyword evidence="4" id="KW-0808">Transferase</keyword>
<feature type="domain" description="Glycosyltransferase subfamily 4-like N-terminal" evidence="3">
    <location>
        <begin position="18"/>
        <end position="119"/>
    </location>
</feature>
<dbReference type="SUPFAM" id="SSF53756">
    <property type="entry name" value="UDP-Glycosyltransferase/glycogen phosphorylase"/>
    <property type="match status" value="1"/>
</dbReference>
<dbReference type="CDD" id="cd03802">
    <property type="entry name" value="GT4_AviGT4-like"/>
    <property type="match status" value="1"/>
</dbReference>
<dbReference type="Pfam" id="PF13439">
    <property type="entry name" value="Glyco_transf_4"/>
    <property type="match status" value="1"/>
</dbReference>